<dbReference type="HOGENOM" id="CLU_020473_6_1_9"/>
<keyword evidence="4" id="KW-0597">Phosphoprotein</keyword>
<dbReference type="Gene3D" id="3.30.565.10">
    <property type="entry name" value="Histidine kinase-like ATPase, C-terminal domain"/>
    <property type="match status" value="1"/>
</dbReference>
<keyword evidence="11" id="KW-1185">Reference proteome</keyword>
<dbReference type="Pfam" id="PF02518">
    <property type="entry name" value="HATPase_c"/>
    <property type="match status" value="1"/>
</dbReference>
<keyword evidence="8" id="KW-0472">Membrane</keyword>
<evidence type="ECO:0000256" key="1">
    <source>
        <dbReference type="ARBA" id="ARBA00000085"/>
    </source>
</evidence>
<evidence type="ECO:0000256" key="4">
    <source>
        <dbReference type="ARBA" id="ARBA00022553"/>
    </source>
</evidence>
<proteinExistence type="predicted"/>
<dbReference type="PRINTS" id="PR00344">
    <property type="entry name" value="BCTRLSENSOR"/>
</dbReference>
<dbReference type="Pfam" id="PF06580">
    <property type="entry name" value="His_kinase"/>
    <property type="match status" value="1"/>
</dbReference>
<keyword evidence="7" id="KW-0902">Two-component regulatory system</keyword>
<dbReference type="AlphaFoldDB" id="E0RUL8"/>
<dbReference type="EMBL" id="CP001810">
    <property type="protein sequence ID" value="ADL34059.1"/>
    <property type="molecule type" value="Genomic_DNA"/>
</dbReference>
<dbReference type="InterPro" id="IPR004358">
    <property type="entry name" value="Sig_transdc_His_kin-like_C"/>
</dbReference>
<evidence type="ECO:0000256" key="5">
    <source>
        <dbReference type="ARBA" id="ARBA00022679"/>
    </source>
</evidence>
<protein>
    <recommendedName>
        <fullName evidence="3">histidine kinase</fullName>
        <ecNumber evidence="3">2.7.13.3</ecNumber>
    </recommendedName>
</protein>
<evidence type="ECO:0000256" key="6">
    <source>
        <dbReference type="ARBA" id="ARBA00022777"/>
    </source>
</evidence>
<sequence length="618" mass="70605">MENKDFNKMSLRDMEEYTPKGRRSGREHARNMSIKYKLASITILVALIPMVVLIVLMLFFYNRAIMQRADKQIEENIRIMSDRLSSVLQNGELCSNNLTIEFGSYYNDKSMKQVTRDNKVISQLSQSLLIYNGITSIVFIDRNGAFYSTDPAFYPESVNIKYSSYVLGLSDAGGKTVMMDISENPFYREGKEVITLGKHVLSTVTGTHLGYLFINMNKDYLIENSQSEISYYFLYDSFGNIMKKENANDHIYEDEELIESLLTTKEKLIRHNNETYLLSKSAIDKYNMTVVGITNLNKFNVTGRDLKFIILTTGSFTAVLLIISVWFSANFVTKPLKVLHDGAEQIAEGDMSVRFRFRTKDEIGRLGRIFNYMTQKNLELLKQVDEEAKKKREYELALIQEQVKPHFLYNTLDIIIMLIEMNRSKEAARVTHKLADYYKNSLSGSEEIVSIEREIQIIRDYLDLQTMRYGDKFTYEIDISQDICDSKIPKMTLQPLVENAIYHGIKNKSGKGKICVAGKHAGSTVELTVTDDGIGIPETELMKLNDILGKDEGFDSEEKKMAKEAEITDHDSIKGGSHFGLYSVAKRIRLYFGKEYGAKIISNENEGTTIVITLPFGE</sequence>
<dbReference type="GO" id="GO:0016020">
    <property type="term" value="C:membrane"/>
    <property type="evidence" value="ECO:0007669"/>
    <property type="project" value="UniProtKB-SubCell"/>
</dbReference>
<accession>E0RUL8</accession>
<dbReference type="InterPro" id="IPR003594">
    <property type="entry name" value="HATPase_dom"/>
</dbReference>
<dbReference type="PANTHER" id="PTHR34220">
    <property type="entry name" value="SENSOR HISTIDINE KINASE YPDA"/>
    <property type="match status" value="1"/>
</dbReference>
<dbReference type="SMART" id="SM00304">
    <property type="entry name" value="HAMP"/>
    <property type="match status" value="1"/>
</dbReference>
<keyword evidence="8" id="KW-0812">Transmembrane</keyword>
<evidence type="ECO:0000313" key="11">
    <source>
        <dbReference type="Proteomes" id="UP000001299"/>
    </source>
</evidence>
<dbReference type="RefSeq" id="WP_013280713.1">
    <property type="nucleotide sequence ID" value="NC_014387.1"/>
</dbReference>
<dbReference type="SMART" id="SM00387">
    <property type="entry name" value="HATPase_c"/>
    <property type="match status" value="1"/>
</dbReference>
<dbReference type="PROSITE" id="PS50885">
    <property type="entry name" value="HAMP"/>
    <property type="match status" value="1"/>
</dbReference>
<evidence type="ECO:0000256" key="8">
    <source>
        <dbReference type="SAM" id="Phobius"/>
    </source>
</evidence>
<keyword evidence="5 10" id="KW-0808">Transferase</keyword>
<evidence type="ECO:0000256" key="7">
    <source>
        <dbReference type="ARBA" id="ARBA00023012"/>
    </source>
</evidence>
<dbReference type="CDD" id="cd06225">
    <property type="entry name" value="HAMP"/>
    <property type="match status" value="1"/>
</dbReference>
<keyword evidence="6 10" id="KW-0418">Kinase</keyword>
<dbReference type="eggNOG" id="COG2972">
    <property type="taxonomic scope" value="Bacteria"/>
</dbReference>
<dbReference type="Proteomes" id="UP000001299">
    <property type="component" value="Chromosome 1"/>
</dbReference>
<dbReference type="InterPro" id="IPR003660">
    <property type="entry name" value="HAMP_dom"/>
</dbReference>
<comment type="subcellular location">
    <subcellularLocation>
        <location evidence="2">Membrane</location>
    </subcellularLocation>
</comment>
<dbReference type="KEGG" id="bpb:bpr_I1321"/>
<evidence type="ECO:0000259" key="9">
    <source>
        <dbReference type="PROSITE" id="PS50885"/>
    </source>
</evidence>
<dbReference type="EC" id="2.7.13.3" evidence="3"/>
<name>E0RUL8_BUTPB</name>
<evidence type="ECO:0000256" key="3">
    <source>
        <dbReference type="ARBA" id="ARBA00012438"/>
    </source>
</evidence>
<dbReference type="PANTHER" id="PTHR34220:SF7">
    <property type="entry name" value="SENSOR HISTIDINE KINASE YPDA"/>
    <property type="match status" value="1"/>
</dbReference>
<evidence type="ECO:0000256" key="2">
    <source>
        <dbReference type="ARBA" id="ARBA00004370"/>
    </source>
</evidence>
<dbReference type="STRING" id="515622.bpr_I1321"/>
<feature type="transmembrane region" description="Helical" evidence="8">
    <location>
        <begin position="308"/>
        <end position="329"/>
    </location>
</feature>
<organism evidence="10 11">
    <name type="scientific">Butyrivibrio proteoclasticus (strain ATCC 51982 / DSM 14932 / B316)</name>
    <name type="common">Clostridium proteoclasticum</name>
    <dbReference type="NCBI Taxonomy" id="515622"/>
    <lineage>
        <taxon>Bacteria</taxon>
        <taxon>Bacillati</taxon>
        <taxon>Bacillota</taxon>
        <taxon>Clostridia</taxon>
        <taxon>Lachnospirales</taxon>
        <taxon>Lachnospiraceae</taxon>
        <taxon>Butyrivibrio</taxon>
    </lineage>
</organism>
<evidence type="ECO:0000313" key="10">
    <source>
        <dbReference type="EMBL" id="ADL34059.1"/>
    </source>
</evidence>
<dbReference type="InterPro" id="IPR036890">
    <property type="entry name" value="HATPase_C_sf"/>
</dbReference>
<dbReference type="InterPro" id="IPR050640">
    <property type="entry name" value="Bact_2-comp_sensor_kinase"/>
</dbReference>
<comment type="catalytic activity">
    <reaction evidence="1">
        <text>ATP + protein L-histidine = ADP + protein N-phospho-L-histidine.</text>
        <dbReference type="EC" id="2.7.13.3"/>
    </reaction>
</comment>
<feature type="transmembrane region" description="Helical" evidence="8">
    <location>
        <begin position="38"/>
        <end position="61"/>
    </location>
</feature>
<dbReference type="SUPFAM" id="SSF55874">
    <property type="entry name" value="ATPase domain of HSP90 chaperone/DNA topoisomerase II/histidine kinase"/>
    <property type="match status" value="1"/>
</dbReference>
<dbReference type="InterPro" id="IPR010559">
    <property type="entry name" value="Sig_transdc_His_kin_internal"/>
</dbReference>
<keyword evidence="8" id="KW-1133">Transmembrane helix</keyword>
<dbReference type="Gene3D" id="6.10.340.10">
    <property type="match status" value="1"/>
</dbReference>
<dbReference type="SUPFAM" id="SSF158472">
    <property type="entry name" value="HAMP domain-like"/>
    <property type="match status" value="1"/>
</dbReference>
<feature type="domain" description="HAMP" evidence="9">
    <location>
        <begin position="330"/>
        <end position="382"/>
    </location>
</feature>
<reference evidence="10 11" key="1">
    <citation type="journal article" date="2010" name="PLoS ONE">
        <title>The glycobiome of the rumen bacterium Butyrivibrio proteoclasticus B316(T) highlights adaptation to a polysaccharide-rich environment.</title>
        <authorList>
            <person name="Kelly W.J."/>
            <person name="Leahy S.C."/>
            <person name="Altermann E."/>
            <person name="Yeoman C.J."/>
            <person name="Dunne J.C."/>
            <person name="Kong Z."/>
            <person name="Pacheco D.M."/>
            <person name="Li D."/>
            <person name="Noel S.J."/>
            <person name="Moon C.D."/>
            <person name="Cookson A.L."/>
            <person name="Attwood G.T."/>
        </authorList>
    </citation>
    <scope>NUCLEOTIDE SEQUENCE [LARGE SCALE GENOMIC DNA]</scope>
    <source>
        <strain evidence="11">ATCC 51982 / DSM 14932 / B316</strain>
    </source>
</reference>
<gene>
    <name evidence="10" type="ordered locus">bpr_I1321</name>
</gene>
<dbReference type="Pfam" id="PF00672">
    <property type="entry name" value="HAMP"/>
    <property type="match status" value="1"/>
</dbReference>
<dbReference type="GO" id="GO:0000155">
    <property type="term" value="F:phosphorelay sensor kinase activity"/>
    <property type="evidence" value="ECO:0007669"/>
    <property type="project" value="InterPro"/>
</dbReference>